<dbReference type="InterPro" id="IPR003869">
    <property type="entry name" value="Polysac_CapD-like"/>
</dbReference>
<dbReference type="PANTHER" id="PTHR43318:SF1">
    <property type="entry name" value="POLYSACCHARIDE BIOSYNTHESIS PROTEIN EPSC-RELATED"/>
    <property type="match status" value="1"/>
</dbReference>
<feature type="transmembrane region" description="Helical" evidence="2">
    <location>
        <begin position="29"/>
        <end position="50"/>
    </location>
</feature>
<evidence type="ECO:0000313" key="4">
    <source>
        <dbReference type="EMBL" id="MBT0607920.1"/>
    </source>
</evidence>
<protein>
    <submittedName>
        <fullName evidence="4">Polysaccharide biosynthesis protein</fullName>
    </submittedName>
</protein>
<evidence type="ECO:0000259" key="3">
    <source>
        <dbReference type="Pfam" id="PF02719"/>
    </source>
</evidence>
<keyword evidence="2" id="KW-1133">Transmembrane helix</keyword>
<name>A0ABS5S666_9FLAO</name>
<feature type="domain" description="Polysaccharide biosynthesis protein CapD-like" evidence="3">
    <location>
        <begin position="313"/>
        <end position="597"/>
    </location>
</feature>
<dbReference type="PANTHER" id="PTHR43318">
    <property type="entry name" value="UDP-N-ACETYLGLUCOSAMINE 4,6-DEHYDRATASE"/>
    <property type="match status" value="1"/>
</dbReference>
<evidence type="ECO:0000256" key="1">
    <source>
        <dbReference type="ARBA" id="ARBA00007430"/>
    </source>
</evidence>
<proteinExistence type="inferred from homology"/>
<sequence length="655" mass="73781">MIRGERYLKRIYKGDNKLKLLDQRYLPRWAVLSIDICICIFSFLAVYFIIVGTPLQFYNVLSTPYRALAVIGINVLFFYIFRTYAGIIRHSTFTDVFRVASASFGTAVALLLINFATFLFFGQKVFLTTGILLYAFISFTILLFFRISVKESYQFLKNFASGNLKKRVLIVGVQDNTISLGKALTTDGNMPFTLAGFITENPHSKRIKILGKPVFSVPVSSNSNSFTALLADYSIDGVLVISDSLTIKEKNQIVEACLANKIEIFNVPTMEHWNKREDISTHIKRIQIEDLLERQPIAIDSDLIKQDLEGKAIMVTGGAGSIGSEIVRQVSNFNPKIVVIVDNAESALHTIELEMKDKFPDLKFSTQLSDITNEGRMERIYNKYNFDVVYHAAAYKHVPLIERNPREAIRVNINGTRILAELAVKYNVGRFVMISTDKAVNPTNVMGASKRAAEMYVQSLQNSTNVCTRFITTRFGNVLGSNGSVIPYFRKQIEEGGPVTVTHKDIIRYFMTISEACQLVLQAGTMGKGGEIFVFDMGKPIRILDMAERMIALSGLKPYEDIDIKITGLREGEKLYEELLNDGETTLPTYHPKITVSKVVICNFKETHDAIENLILLTKTERKKTLVKALKTLVPEYVSNNSVFEELDKKPSLNN</sequence>
<keyword evidence="2" id="KW-0472">Membrane</keyword>
<comment type="similarity">
    <text evidence="1">Belongs to the polysaccharide synthase family.</text>
</comment>
<dbReference type="EMBL" id="JAHCTB010000003">
    <property type="protein sequence ID" value="MBT0607920.1"/>
    <property type="molecule type" value="Genomic_DNA"/>
</dbReference>
<organism evidence="4 5">
    <name type="scientific">Aequorivita echinoideorum</name>
    <dbReference type="NCBI Taxonomy" id="1549647"/>
    <lineage>
        <taxon>Bacteria</taxon>
        <taxon>Pseudomonadati</taxon>
        <taxon>Bacteroidota</taxon>
        <taxon>Flavobacteriia</taxon>
        <taxon>Flavobacteriales</taxon>
        <taxon>Flavobacteriaceae</taxon>
        <taxon>Aequorivita</taxon>
    </lineage>
</organism>
<accession>A0ABS5S666</accession>
<dbReference type="SUPFAM" id="SSF51735">
    <property type="entry name" value="NAD(P)-binding Rossmann-fold domains"/>
    <property type="match status" value="1"/>
</dbReference>
<evidence type="ECO:0000256" key="2">
    <source>
        <dbReference type="SAM" id="Phobius"/>
    </source>
</evidence>
<dbReference type="Proteomes" id="UP001297092">
    <property type="component" value="Unassembled WGS sequence"/>
</dbReference>
<dbReference type="InterPro" id="IPR051203">
    <property type="entry name" value="Polysaccharide_Synthase-Rel"/>
</dbReference>
<dbReference type="Gene3D" id="3.40.50.720">
    <property type="entry name" value="NAD(P)-binding Rossmann-like Domain"/>
    <property type="match status" value="2"/>
</dbReference>
<evidence type="ECO:0000313" key="5">
    <source>
        <dbReference type="Proteomes" id="UP001297092"/>
    </source>
</evidence>
<feature type="transmembrane region" description="Helical" evidence="2">
    <location>
        <begin position="125"/>
        <end position="145"/>
    </location>
</feature>
<dbReference type="CDD" id="cd05237">
    <property type="entry name" value="UDP_invert_4-6DH_SDR_e"/>
    <property type="match status" value="1"/>
</dbReference>
<keyword evidence="5" id="KW-1185">Reference proteome</keyword>
<dbReference type="InterPro" id="IPR036291">
    <property type="entry name" value="NAD(P)-bd_dom_sf"/>
</dbReference>
<feature type="transmembrane region" description="Helical" evidence="2">
    <location>
        <begin position="96"/>
        <end position="119"/>
    </location>
</feature>
<keyword evidence="2" id="KW-0812">Transmembrane</keyword>
<dbReference type="Pfam" id="PF02719">
    <property type="entry name" value="Polysacc_synt_2"/>
    <property type="match status" value="1"/>
</dbReference>
<dbReference type="RefSeq" id="WP_214112806.1">
    <property type="nucleotide sequence ID" value="NZ_JAHCTB010000003.1"/>
</dbReference>
<feature type="transmembrane region" description="Helical" evidence="2">
    <location>
        <begin position="65"/>
        <end position="84"/>
    </location>
</feature>
<reference evidence="4 5" key="1">
    <citation type="submission" date="2021-05" db="EMBL/GenBank/DDBJ databases">
        <title>Aequorivita echinoideorum JCM 30378 genome.</title>
        <authorList>
            <person name="Zhang H."/>
            <person name="Li C."/>
        </authorList>
    </citation>
    <scope>NUCLEOTIDE SEQUENCE [LARGE SCALE GENOMIC DNA]</scope>
    <source>
        <strain evidence="4 5">JCM30378</strain>
    </source>
</reference>
<comment type="caution">
    <text evidence="4">The sequence shown here is derived from an EMBL/GenBank/DDBJ whole genome shotgun (WGS) entry which is preliminary data.</text>
</comment>
<gene>
    <name evidence="4" type="ORF">KIV10_06980</name>
</gene>